<feature type="domain" description="Thioredoxin-like fold" evidence="9">
    <location>
        <begin position="114"/>
        <end position="240"/>
    </location>
</feature>
<keyword evidence="6" id="KW-0676">Redox-active center</keyword>
<dbReference type="CDD" id="cd03020">
    <property type="entry name" value="DsbA_DsbC_DsbG"/>
    <property type="match status" value="1"/>
</dbReference>
<evidence type="ECO:0000256" key="3">
    <source>
        <dbReference type="ARBA" id="ARBA00022729"/>
    </source>
</evidence>
<dbReference type="Pfam" id="PF13098">
    <property type="entry name" value="Thioredoxin_2"/>
    <property type="match status" value="1"/>
</dbReference>
<sequence>MKIINGRTMMVGGLMLLLVAVAGFSMANDDVKTEKENLMKSFPNLKIDSFRESPLKGLYEITAGEQVFYFSPEGYLFFGEIWSKDGKNLTAEIREKVVADRINGLPLDKALKIGNGPKKVIEFTDPDCPYCRKVDDFLAKRTDVTRYVYFVPLRRIHPDAEKKARYILSQPDRGKAFHEVFTGQLDGKPIAIADGVQQQQLEEMEKIAAGIGVRGTPALWIEGAHVNGADIQRISGLLDKGKEVSKPQLH</sequence>
<dbReference type="InterPro" id="IPR051470">
    <property type="entry name" value="Thiol:disulfide_interchange"/>
</dbReference>
<dbReference type="AlphaFoldDB" id="A0A9W6G2B7"/>
<keyword evidence="3 7" id="KW-0732">Signal</keyword>
<dbReference type="InterPro" id="IPR036249">
    <property type="entry name" value="Thioredoxin-like_sf"/>
</dbReference>
<reference evidence="10" key="1">
    <citation type="submission" date="2022-12" db="EMBL/GenBank/DDBJ databases">
        <title>Reference genome sequencing for broad-spectrum identification of bacterial and archaeal isolates by mass spectrometry.</title>
        <authorList>
            <person name="Sekiguchi Y."/>
            <person name="Tourlousse D.M."/>
        </authorList>
    </citation>
    <scope>NUCLEOTIDE SEQUENCE</scope>
    <source>
        <strain evidence="10">H2</strain>
    </source>
</reference>
<evidence type="ECO:0000256" key="5">
    <source>
        <dbReference type="ARBA" id="ARBA00023157"/>
    </source>
</evidence>
<keyword evidence="4" id="KW-0574">Periplasm</keyword>
<keyword evidence="5" id="KW-1015">Disulfide bond</keyword>
<gene>
    <name evidence="10" type="ORF">GHYDROH2_31200</name>
</gene>
<dbReference type="RefSeq" id="WP_214184464.1">
    <property type="nucleotide sequence ID" value="NZ_BSDS01000002.1"/>
</dbReference>
<protein>
    <submittedName>
        <fullName evidence="10">Protein disulfide-isomerase</fullName>
    </submittedName>
</protein>
<dbReference type="PANTHER" id="PTHR35272:SF3">
    <property type="entry name" value="THIOL:DISULFIDE INTERCHANGE PROTEIN DSBC"/>
    <property type="match status" value="1"/>
</dbReference>
<dbReference type="GO" id="GO:0042597">
    <property type="term" value="C:periplasmic space"/>
    <property type="evidence" value="ECO:0007669"/>
    <property type="project" value="UniProtKB-SubCell"/>
</dbReference>
<proteinExistence type="inferred from homology"/>
<evidence type="ECO:0000256" key="7">
    <source>
        <dbReference type="SAM" id="SignalP"/>
    </source>
</evidence>
<evidence type="ECO:0000256" key="2">
    <source>
        <dbReference type="ARBA" id="ARBA00009813"/>
    </source>
</evidence>
<evidence type="ECO:0000259" key="9">
    <source>
        <dbReference type="Pfam" id="PF13098"/>
    </source>
</evidence>
<dbReference type="PANTHER" id="PTHR35272">
    <property type="entry name" value="THIOL:DISULFIDE INTERCHANGE PROTEIN DSBC-RELATED"/>
    <property type="match status" value="1"/>
</dbReference>
<dbReference type="SUPFAM" id="SSF52833">
    <property type="entry name" value="Thioredoxin-like"/>
    <property type="match status" value="1"/>
</dbReference>
<dbReference type="EMBL" id="BSDS01000002">
    <property type="protein sequence ID" value="GLI39619.1"/>
    <property type="molecule type" value="Genomic_DNA"/>
</dbReference>
<dbReference type="InterPro" id="IPR009094">
    <property type="entry name" value="DiS-bond_isomerase_DsbC/G_N_sf"/>
</dbReference>
<organism evidence="10 11">
    <name type="scientific">Geobacter hydrogenophilus</name>
    <dbReference type="NCBI Taxonomy" id="40983"/>
    <lineage>
        <taxon>Bacteria</taxon>
        <taxon>Pseudomonadati</taxon>
        <taxon>Thermodesulfobacteriota</taxon>
        <taxon>Desulfuromonadia</taxon>
        <taxon>Geobacterales</taxon>
        <taxon>Geobacteraceae</taxon>
        <taxon>Geobacter</taxon>
    </lineage>
</organism>
<accession>A0A9W6G2B7</accession>
<dbReference type="SUPFAM" id="SSF54423">
    <property type="entry name" value="DsbC/DsbG N-terminal domain-like"/>
    <property type="match status" value="1"/>
</dbReference>
<dbReference type="Gene3D" id="3.40.30.10">
    <property type="entry name" value="Glutaredoxin"/>
    <property type="match status" value="1"/>
</dbReference>
<feature type="chain" id="PRO_5040908197" evidence="7">
    <location>
        <begin position="28"/>
        <end position="250"/>
    </location>
</feature>
<dbReference type="InterPro" id="IPR018950">
    <property type="entry name" value="DiS-bond_isomerase_DsbC/G_N"/>
</dbReference>
<comment type="caution">
    <text evidence="10">The sequence shown here is derived from an EMBL/GenBank/DDBJ whole genome shotgun (WGS) entry which is preliminary data.</text>
</comment>
<keyword evidence="11" id="KW-1185">Reference proteome</keyword>
<evidence type="ECO:0000259" key="8">
    <source>
        <dbReference type="Pfam" id="PF10411"/>
    </source>
</evidence>
<feature type="signal peptide" evidence="7">
    <location>
        <begin position="1"/>
        <end position="27"/>
    </location>
</feature>
<evidence type="ECO:0000313" key="11">
    <source>
        <dbReference type="Proteomes" id="UP001144352"/>
    </source>
</evidence>
<evidence type="ECO:0000256" key="4">
    <source>
        <dbReference type="ARBA" id="ARBA00022764"/>
    </source>
</evidence>
<evidence type="ECO:0000313" key="10">
    <source>
        <dbReference type="EMBL" id="GLI39619.1"/>
    </source>
</evidence>
<dbReference type="InterPro" id="IPR012336">
    <property type="entry name" value="Thioredoxin-like_fold"/>
</dbReference>
<dbReference type="Proteomes" id="UP001144352">
    <property type="component" value="Unassembled WGS sequence"/>
</dbReference>
<comment type="subcellular location">
    <subcellularLocation>
        <location evidence="1">Periplasm</location>
    </subcellularLocation>
</comment>
<comment type="similarity">
    <text evidence="2">Belongs to the thioredoxin family. DsbC subfamily.</text>
</comment>
<evidence type="ECO:0000256" key="6">
    <source>
        <dbReference type="ARBA" id="ARBA00023284"/>
    </source>
</evidence>
<evidence type="ECO:0000256" key="1">
    <source>
        <dbReference type="ARBA" id="ARBA00004418"/>
    </source>
</evidence>
<dbReference type="Gene3D" id="3.10.450.70">
    <property type="entry name" value="Disulphide bond isomerase, DsbC/G, N-terminal"/>
    <property type="match status" value="1"/>
</dbReference>
<dbReference type="InterPro" id="IPR033954">
    <property type="entry name" value="DiS-bond_Isoase_DsbC/G"/>
</dbReference>
<feature type="domain" description="Disulphide bond isomerase DsbC/G N-terminal" evidence="8">
    <location>
        <begin position="32"/>
        <end position="91"/>
    </location>
</feature>
<dbReference type="Pfam" id="PF10411">
    <property type="entry name" value="DsbC_N"/>
    <property type="match status" value="1"/>
</dbReference>
<name>A0A9W6G2B7_9BACT</name>